<dbReference type="InterPro" id="IPR039609">
    <property type="entry name" value="VQ_15/22"/>
</dbReference>
<feature type="compositionally biased region" description="Basic residues" evidence="1">
    <location>
        <begin position="149"/>
        <end position="159"/>
    </location>
</feature>
<gene>
    <name evidence="3" type="ORF">SO802_010139</name>
</gene>
<sequence length="321" mass="34925">MLALAHAKHFSATPPRACLTCHHLESTIVSKLTVMISLIKVILLTTFEASINREAPHPLFLPSYKRKSLVQVLKLLPHFSLLGAMSETMSGTENWLQFYQQQNLSTSQMSDSTIVTTTVTPSSMLNSPIGSGNSSTNTGHLSPEGRVSKPIRRRSRASRRTPTTLLNTDTTNFRAMVQQFTGGPSAPFASGAHHGAPPNFGFALGTNRQAHHHPAMMLPPTGHGFHLQPQQQLLYPHHHHHQQGQQQYMFSLGNNSSNGTHHGQDHALLQRLGSARPSSNMGSVVSDGFVIEGVGVPSSSQVPPASTVRPTNESRSNSFLF</sequence>
<dbReference type="PANTHER" id="PTHR33179">
    <property type="entry name" value="VQ MOTIF-CONTAINING PROTEIN"/>
    <property type="match status" value="1"/>
</dbReference>
<feature type="region of interest" description="Disordered" evidence="1">
    <location>
        <begin position="297"/>
        <end position="321"/>
    </location>
</feature>
<evidence type="ECO:0000256" key="1">
    <source>
        <dbReference type="SAM" id="MobiDB-lite"/>
    </source>
</evidence>
<dbReference type="EMBL" id="JAZDWU010000003">
    <property type="protein sequence ID" value="KAL0008637.1"/>
    <property type="molecule type" value="Genomic_DNA"/>
</dbReference>
<name>A0AAW2DDZ6_9ROSI</name>
<evidence type="ECO:0000313" key="3">
    <source>
        <dbReference type="EMBL" id="KAL0008637.1"/>
    </source>
</evidence>
<dbReference type="PANTHER" id="PTHR33179:SF29">
    <property type="entry name" value="OS06G0666400 PROTEIN"/>
    <property type="match status" value="1"/>
</dbReference>
<protein>
    <recommendedName>
        <fullName evidence="2">VQ domain-containing protein</fullName>
    </recommendedName>
</protein>
<feature type="compositionally biased region" description="Polar residues" evidence="1">
    <location>
        <begin position="124"/>
        <end position="140"/>
    </location>
</feature>
<evidence type="ECO:0000313" key="4">
    <source>
        <dbReference type="Proteomes" id="UP001459277"/>
    </source>
</evidence>
<proteinExistence type="predicted"/>
<evidence type="ECO:0000259" key="2">
    <source>
        <dbReference type="Pfam" id="PF05678"/>
    </source>
</evidence>
<dbReference type="Pfam" id="PF05678">
    <property type="entry name" value="VQ"/>
    <property type="match status" value="1"/>
</dbReference>
<accession>A0AAW2DDZ6</accession>
<reference evidence="3 4" key="1">
    <citation type="submission" date="2024-01" db="EMBL/GenBank/DDBJ databases">
        <title>A telomere-to-telomere, gap-free genome of sweet tea (Lithocarpus litseifolius).</title>
        <authorList>
            <person name="Zhou J."/>
        </authorList>
    </citation>
    <scope>NUCLEOTIDE SEQUENCE [LARGE SCALE GENOMIC DNA]</scope>
    <source>
        <strain evidence="3">Zhou-2022a</strain>
        <tissue evidence="3">Leaf</tissue>
    </source>
</reference>
<dbReference type="AlphaFoldDB" id="A0AAW2DDZ6"/>
<feature type="domain" description="VQ" evidence="2">
    <location>
        <begin position="161"/>
        <end position="187"/>
    </location>
</feature>
<organism evidence="3 4">
    <name type="scientific">Lithocarpus litseifolius</name>
    <dbReference type="NCBI Taxonomy" id="425828"/>
    <lineage>
        <taxon>Eukaryota</taxon>
        <taxon>Viridiplantae</taxon>
        <taxon>Streptophyta</taxon>
        <taxon>Embryophyta</taxon>
        <taxon>Tracheophyta</taxon>
        <taxon>Spermatophyta</taxon>
        <taxon>Magnoliopsida</taxon>
        <taxon>eudicotyledons</taxon>
        <taxon>Gunneridae</taxon>
        <taxon>Pentapetalae</taxon>
        <taxon>rosids</taxon>
        <taxon>fabids</taxon>
        <taxon>Fagales</taxon>
        <taxon>Fagaceae</taxon>
        <taxon>Lithocarpus</taxon>
    </lineage>
</organism>
<dbReference type="InterPro" id="IPR008889">
    <property type="entry name" value="VQ"/>
</dbReference>
<comment type="caution">
    <text evidence="3">The sequence shown here is derived from an EMBL/GenBank/DDBJ whole genome shotgun (WGS) entry which is preliminary data.</text>
</comment>
<feature type="region of interest" description="Disordered" evidence="1">
    <location>
        <begin position="120"/>
        <end position="163"/>
    </location>
</feature>
<keyword evidence="4" id="KW-1185">Reference proteome</keyword>
<dbReference type="Proteomes" id="UP001459277">
    <property type="component" value="Unassembled WGS sequence"/>
</dbReference>